<evidence type="ECO:0000313" key="3">
    <source>
        <dbReference type="Proteomes" id="UP000730739"/>
    </source>
</evidence>
<comment type="caution">
    <text evidence="2">The sequence shown here is derived from an EMBL/GenBank/DDBJ whole genome shotgun (WGS) entry which is preliminary data.</text>
</comment>
<keyword evidence="3" id="KW-1185">Reference proteome</keyword>
<proteinExistence type="predicted"/>
<dbReference type="Pfam" id="PF01370">
    <property type="entry name" value="Epimerase"/>
    <property type="match status" value="1"/>
</dbReference>
<evidence type="ECO:0000259" key="1">
    <source>
        <dbReference type="Pfam" id="PF01370"/>
    </source>
</evidence>
<dbReference type="InterPro" id="IPR050177">
    <property type="entry name" value="Lipid_A_modif_metabolic_enz"/>
</dbReference>
<dbReference type="PANTHER" id="PTHR43245:SF54">
    <property type="entry name" value="BLL0593 PROTEIN"/>
    <property type="match status" value="1"/>
</dbReference>
<dbReference type="SUPFAM" id="SSF51735">
    <property type="entry name" value="NAD(P)-binding Rossmann-fold domains"/>
    <property type="match status" value="1"/>
</dbReference>
<feature type="domain" description="NAD-dependent epimerase/dehydratase" evidence="1">
    <location>
        <begin position="3"/>
        <end position="216"/>
    </location>
</feature>
<dbReference type="RefSeq" id="WP_209602050.1">
    <property type="nucleotide sequence ID" value="NZ_JAGILA010000002.1"/>
</dbReference>
<keyword evidence="2" id="KW-0413">Isomerase</keyword>
<protein>
    <submittedName>
        <fullName evidence="2">UDP-glucose 4-epimerase</fullName>
        <ecNumber evidence="2">5.1.3.2</ecNumber>
    </submittedName>
</protein>
<dbReference type="InterPro" id="IPR036291">
    <property type="entry name" value="NAD(P)-bd_dom_sf"/>
</dbReference>
<dbReference type="InterPro" id="IPR001509">
    <property type="entry name" value="Epimerase_deHydtase"/>
</dbReference>
<organism evidence="2 3">
    <name type="scientific">Sinorhizobium kostiense</name>
    <dbReference type="NCBI Taxonomy" id="76747"/>
    <lineage>
        <taxon>Bacteria</taxon>
        <taxon>Pseudomonadati</taxon>
        <taxon>Pseudomonadota</taxon>
        <taxon>Alphaproteobacteria</taxon>
        <taxon>Hyphomicrobiales</taxon>
        <taxon>Rhizobiaceae</taxon>
        <taxon>Sinorhizobium/Ensifer group</taxon>
        <taxon>Sinorhizobium</taxon>
    </lineage>
</organism>
<sequence>MTILVTGSAGHLGEALVRVLRGAGRDVRGIDIKRSDFTDFIGTIGDRAFVSRALKGARAVIHAATLHKPHVASHRYSEFVETNIAGTLNLLEEAAEAGVGAFVFTSTTSAFGSALTPAPDKPAAWITEDVMAVPRNIYGVSKVAAEGLCELFARRHGLATIILRTSRFFPEADDDANVRSRYEIANVQANELLYRRADIEDVVSAHLAALERAKEIRFGRYIVSAPTPFTRDDLAELRADAPSVVLRHFPECEALYAARGWKLFPTIDRVYVSASAMASLGWRPKYDFRHVLKSLRNGKDFLSPLAREIGSKGYHDTVFADGPYPVA</sequence>
<reference evidence="2 3" key="1">
    <citation type="submission" date="2021-03" db="EMBL/GenBank/DDBJ databases">
        <title>Genomic Encyclopedia of Type Strains, Phase IV (KMG-IV): sequencing the most valuable type-strain genomes for metagenomic binning, comparative biology and taxonomic classification.</title>
        <authorList>
            <person name="Goeker M."/>
        </authorList>
    </citation>
    <scope>NUCLEOTIDE SEQUENCE [LARGE SCALE GENOMIC DNA]</scope>
    <source>
        <strain evidence="2 3">DSM 13372</strain>
    </source>
</reference>
<dbReference type="EC" id="5.1.3.2" evidence="2"/>
<accession>A0ABS4QZ23</accession>
<dbReference type="Proteomes" id="UP000730739">
    <property type="component" value="Unassembled WGS sequence"/>
</dbReference>
<evidence type="ECO:0000313" key="2">
    <source>
        <dbReference type="EMBL" id="MBP2235888.1"/>
    </source>
</evidence>
<name>A0ABS4QZ23_9HYPH</name>
<dbReference type="GO" id="GO:0003978">
    <property type="term" value="F:UDP-glucose 4-epimerase activity"/>
    <property type="evidence" value="ECO:0007669"/>
    <property type="project" value="UniProtKB-EC"/>
</dbReference>
<dbReference type="Gene3D" id="3.40.50.720">
    <property type="entry name" value="NAD(P)-binding Rossmann-like Domain"/>
    <property type="match status" value="1"/>
</dbReference>
<dbReference type="EMBL" id="JAGILA010000002">
    <property type="protein sequence ID" value="MBP2235888.1"/>
    <property type="molecule type" value="Genomic_DNA"/>
</dbReference>
<gene>
    <name evidence="2" type="ORF">J2Z31_002380</name>
</gene>
<dbReference type="PANTHER" id="PTHR43245">
    <property type="entry name" value="BIFUNCTIONAL POLYMYXIN RESISTANCE PROTEIN ARNA"/>
    <property type="match status" value="1"/>
</dbReference>